<keyword evidence="1" id="KW-0732">Signal</keyword>
<dbReference type="OrthoDB" id="41724at2"/>
<dbReference type="Proteomes" id="UP000279994">
    <property type="component" value="Unassembled WGS sequence"/>
</dbReference>
<feature type="chain" id="PRO_5039662829" evidence="1">
    <location>
        <begin position="21"/>
        <end position="588"/>
    </location>
</feature>
<sequence length="588" mass="61251">MKRSLALLAAVALSVPAAIAAAPSQAASAKTYDITTLAGKVASLRGTAGLQVRFSSFLEEEAQDTSAAPAAPITPTFVPGSPLDGNTVLAPDVTVNQDTAAAPQNETAIAVDPGNPQRIVAGANDYVTRTWPCTVSGTPCSALGDAYSGTYFSNDGGQTWCCTATDPSHLGTLIPGVEHLTGGPYDAGGDPAVAWDTQGHVFYAGLGFNRTSAPNAVTVSRGTFTGGQLSWSAPTFINATNSPSTINDKEWIAVDRTSGPYRDRIYVSWTRFLFNAHNGAYTQSPIFFASSSDGGATFTAPKAISGNVLYGQGSRPVVGPDGSLYVFWEGSTRLASLNSTYVVKSTDGGATWGKPVAIAAVHDSEELTDAAFRDNSYPAAAAAPNGDLYATWTSDIEPNGSTAVYSTSTDGGTHWTDPAPVFAAATRTPIGYPVAQPSGGTLNAPDPAGPVEDIFPAVAVGPTGHVYLSAYRGDVVSPWQTCASGPPPPVGRITCDTLGDYIHNTRLDYVVTDLTTTQTVSTHPINTRNGFGGAFFGDYTDLSVGTDGRFHAFWTDSNNKQTVVWFYGAEFTPTPINQEDVVTVAGAF</sequence>
<name>A0A3N0GP50_9ACTN</name>
<dbReference type="CDD" id="cd15482">
    <property type="entry name" value="Sialidase_non-viral"/>
    <property type="match status" value="1"/>
</dbReference>
<proteinExistence type="predicted"/>
<evidence type="ECO:0000313" key="2">
    <source>
        <dbReference type="EMBL" id="RNM13912.1"/>
    </source>
</evidence>
<gene>
    <name evidence="2" type="ORF">EFL26_13240</name>
</gene>
<evidence type="ECO:0000256" key="1">
    <source>
        <dbReference type="SAM" id="SignalP"/>
    </source>
</evidence>
<accession>A0A3N0GP50</accession>
<dbReference type="EMBL" id="RJSF01000040">
    <property type="protein sequence ID" value="RNM13912.1"/>
    <property type="molecule type" value="Genomic_DNA"/>
</dbReference>
<dbReference type="RefSeq" id="WP_123223320.1">
    <property type="nucleotide sequence ID" value="NZ_RJSF01000040.1"/>
</dbReference>
<organism evidence="2 3">
    <name type="scientific">Nocardioides pocheonensis</name>
    <dbReference type="NCBI Taxonomy" id="661485"/>
    <lineage>
        <taxon>Bacteria</taxon>
        <taxon>Bacillati</taxon>
        <taxon>Actinomycetota</taxon>
        <taxon>Actinomycetes</taxon>
        <taxon>Propionibacteriales</taxon>
        <taxon>Nocardioidaceae</taxon>
        <taxon>Nocardioides</taxon>
    </lineage>
</organism>
<dbReference type="InterPro" id="IPR036278">
    <property type="entry name" value="Sialidase_sf"/>
</dbReference>
<protein>
    <submittedName>
        <fullName evidence="2">Exo-alpha-sialidase</fullName>
    </submittedName>
</protein>
<dbReference type="Gene3D" id="2.120.10.10">
    <property type="match status" value="1"/>
</dbReference>
<reference evidence="2 3" key="1">
    <citation type="submission" date="2018-11" db="EMBL/GenBank/DDBJ databases">
        <authorList>
            <person name="Li F."/>
        </authorList>
    </citation>
    <scope>NUCLEOTIDE SEQUENCE [LARGE SCALE GENOMIC DNA]</scope>
    <source>
        <strain evidence="2 3">Gsoil 818</strain>
    </source>
</reference>
<dbReference type="AlphaFoldDB" id="A0A3N0GP50"/>
<dbReference type="SUPFAM" id="SSF50939">
    <property type="entry name" value="Sialidases"/>
    <property type="match status" value="1"/>
</dbReference>
<feature type="signal peptide" evidence="1">
    <location>
        <begin position="1"/>
        <end position="20"/>
    </location>
</feature>
<evidence type="ECO:0000313" key="3">
    <source>
        <dbReference type="Proteomes" id="UP000279994"/>
    </source>
</evidence>
<comment type="caution">
    <text evidence="2">The sequence shown here is derived from an EMBL/GenBank/DDBJ whole genome shotgun (WGS) entry which is preliminary data.</text>
</comment>
<keyword evidence="3" id="KW-1185">Reference proteome</keyword>